<gene>
    <name evidence="5" type="ORF">CRM76_17360</name>
</gene>
<comment type="caution">
    <text evidence="5">The sequence shown here is derived from an EMBL/GenBank/DDBJ whole genome shotgun (WGS) entry which is preliminary data.</text>
</comment>
<proteinExistence type="predicted"/>
<dbReference type="PROSITE" id="PS50893">
    <property type="entry name" value="ABC_TRANSPORTER_2"/>
    <property type="match status" value="1"/>
</dbReference>
<dbReference type="InterPro" id="IPR050763">
    <property type="entry name" value="ABC_transporter_ATP-binding"/>
</dbReference>
<dbReference type="SUPFAM" id="SSF52540">
    <property type="entry name" value="P-loop containing nucleoside triphosphate hydrolases"/>
    <property type="match status" value="1"/>
</dbReference>
<dbReference type="InterPro" id="IPR027417">
    <property type="entry name" value="P-loop_NTPase"/>
</dbReference>
<dbReference type="GO" id="GO:0016887">
    <property type="term" value="F:ATP hydrolysis activity"/>
    <property type="evidence" value="ECO:0007669"/>
    <property type="project" value="InterPro"/>
</dbReference>
<evidence type="ECO:0000256" key="3">
    <source>
        <dbReference type="ARBA" id="ARBA00022840"/>
    </source>
</evidence>
<dbReference type="EMBL" id="PDDV01000013">
    <property type="protein sequence ID" value="PEH73571.1"/>
    <property type="molecule type" value="Genomic_DNA"/>
</dbReference>
<evidence type="ECO:0000256" key="1">
    <source>
        <dbReference type="ARBA" id="ARBA00022448"/>
    </source>
</evidence>
<dbReference type="OrthoDB" id="9775490at2"/>
<dbReference type="STRING" id="636.AAW15_12710"/>
<dbReference type="Proteomes" id="UP000219788">
    <property type="component" value="Unassembled WGS sequence"/>
</dbReference>
<accession>A0A2A7U5K9</accession>
<evidence type="ECO:0000259" key="4">
    <source>
        <dbReference type="PROSITE" id="PS50893"/>
    </source>
</evidence>
<sequence>MTNALELSQLTKTYAGGVQALRGIDLTVEAGDFYALLGPNGAGKSTTIGIISSLVNKSSGQVSVFGYDIDRDLVNAKRQLGLVPQEFNFNPFETVLQIVVNQAGYYGVTRHEAMQRAERYLSQLDLWQKRNERARMLSGGMKRRLMIARALMHQPKLLILDEPTAGVDIELRRAMWGFLKELNAQGTTIILTTHYLEEAEMLCRNIGIIQHGLLVENTSMKALLAKLESETFILDLAPKSPLPRLEGYRYQLCDTATLEVEVLREQGLNGLFSQLSAQGIQVLSMRNKANRLEELFVSLLNDEQEKQS</sequence>
<keyword evidence="2" id="KW-0547">Nucleotide-binding</keyword>
<dbReference type="GeneID" id="93123126"/>
<dbReference type="Pfam" id="PF00005">
    <property type="entry name" value="ABC_tran"/>
    <property type="match status" value="1"/>
</dbReference>
<dbReference type="GO" id="GO:0005524">
    <property type="term" value="F:ATP binding"/>
    <property type="evidence" value="ECO:0007669"/>
    <property type="project" value="UniProtKB-KW"/>
</dbReference>
<evidence type="ECO:0000313" key="6">
    <source>
        <dbReference type="Proteomes" id="UP000219788"/>
    </source>
</evidence>
<organism evidence="5 6">
    <name type="scientific">Edwardsiella tarda</name>
    <dbReference type="NCBI Taxonomy" id="636"/>
    <lineage>
        <taxon>Bacteria</taxon>
        <taxon>Pseudomonadati</taxon>
        <taxon>Pseudomonadota</taxon>
        <taxon>Gammaproteobacteria</taxon>
        <taxon>Enterobacterales</taxon>
        <taxon>Hafniaceae</taxon>
        <taxon>Edwardsiella</taxon>
    </lineage>
</organism>
<feature type="domain" description="ABC transporter" evidence="4">
    <location>
        <begin position="5"/>
        <end position="236"/>
    </location>
</feature>
<dbReference type="RefSeq" id="WP_005282766.1">
    <property type="nucleotide sequence ID" value="NZ_AP028090.1"/>
</dbReference>
<dbReference type="PANTHER" id="PTHR42711">
    <property type="entry name" value="ABC TRANSPORTER ATP-BINDING PROTEIN"/>
    <property type="match status" value="1"/>
</dbReference>
<dbReference type="InterPro" id="IPR003593">
    <property type="entry name" value="AAA+_ATPase"/>
</dbReference>
<dbReference type="PANTHER" id="PTHR42711:SF15">
    <property type="entry name" value="ABC-TYPE MULTIDRUG TRANSPORT SYSTEM, ATPASE COMPONENT"/>
    <property type="match status" value="1"/>
</dbReference>
<dbReference type="CDD" id="cd03230">
    <property type="entry name" value="ABC_DR_subfamily_A"/>
    <property type="match status" value="1"/>
</dbReference>
<dbReference type="InterPro" id="IPR003439">
    <property type="entry name" value="ABC_transporter-like_ATP-bd"/>
</dbReference>
<reference evidence="6" key="1">
    <citation type="submission" date="2017-09" db="EMBL/GenBank/DDBJ databases">
        <title>FDA dAtabase for Regulatory Grade micrObial Sequences (FDA-ARGOS): Supporting development and validation of Infectious Disease Dx tests.</title>
        <authorList>
            <person name="Goldberg B."/>
            <person name="Campos J."/>
            <person name="Tallon L."/>
            <person name="Sadzewicz L."/>
            <person name="Ott S."/>
            <person name="Zhao X."/>
            <person name="Nagaraj S."/>
            <person name="Vavikolanu K."/>
            <person name="Aluvathingal J."/>
            <person name="Nadendla S."/>
            <person name="Geyer C."/>
            <person name="Sichtig H."/>
        </authorList>
    </citation>
    <scope>NUCLEOTIDE SEQUENCE [LARGE SCALE GENOMIC DNA]</scope>
    <source>
        <strain evidence="6">FDAARGOS_370</strain>
    </source>
</reference>
<dbReference type="InterPro" id="IPR017871">
    <property type="entry name" value="ABC_transporter-like_CS"/>
</dbReference>
<evidence type="ECO:0000313" key="5">
    <source>
        <dbReference type="EMBL" id="PEH73571.1"/>
    </source>
</evidence>
<dbReference type="AlphaFoldDB" id="A0A2A7U5K9"/>
<evidence type="ECO:0000256" key="2">
    <source>
        <dbReference type="ARBA" id="ARBA00022741"/>
    </source>
</evidence>
<keyword evidence="3 5" id="KW-0067">ATP-binding</keyword>
<dbReference type="Gene3D" id="3.40.50.300">
    <property type="entry name" value="P-loop containing nucleotide triphosphate hydrolases"/>
    <property type="match status" value="1"/>
</dbReference>
<dbReference type="FunFam" id="3.40.50.300:FF:000361">
    <property type="entry name" value="Multidrug ABC transporter ATP-binding protein"/>
    <property type="match status" value="1"/>
</dbReference>
<keyword evidence="1" id="KW-0813">Transport</keyword>
<dbReference type="SMART" id="SM00382">
    <property type="entry name" value="AAA"/>
    <property type="match status" value="1"/>
</dbReference>
<protein>
    <submittedName>
        <fullName evidence="5">ABC transporter ATP-binding protein</fullName>
    </submittedName>
</protein>
<name>A0A2A7U5K9_EDWTA</name>
<dbReference type="PROSITE" id="PS00211">
    <property type="entry name" value="ABC_TRANSPORTER_1"/>
    <property type="match status" value="1"/>
</dbReference>